<keyword evidence="3" id="KW-1185">Reference proteome</keyword>
<dbReference type="Proteomes" id="UP001521184">
    <property type="component" value="Unassembled WGS sequence"/>
</dbReference>
<feature type="compositionally biased region" description="Basic and acidic residues" evidence="1">
    <location>
        <begin position="94"/>
        <end position="112"/>
    </location>
</feature>
<evidence type="ECO:0000313" key="2">
    <source>
        <dbReference type="EMBL" id="KAL1637371.1"/>
    </source>
</evidence>
<reference evidence="2 3" key="1">
    <citation type="journal article" date="2023" name="Plant Dis.">
        <title>First Report of Diplodia intermedia Causing Canker and Dieback Diseases on Apple Trees in Canada.</title>
        <authorList>
            <person name="Ellouze W."/>
            <person name="Ilyukhin E."/>
            <person name="Sulman M."/>
            <person name="Ali S."/>
        </authorList>
    </citation>
    <scope>NUCLEOTIDE SEQUENCE [LARGE SCALE GENOMIC DNA]</scope>
    <source>
        <strain evidence="2 3">M45-28</strain>
    </source>
</reference>
<feature type="region of interest" description="Disordered" evidence="1">
    <location>
        <begin position="63"/>
        <end position="157"/>
    </location>
</feature>
<evidence type="ECO:0000256" key="1">
    <source>
        <dbReference type="SAM" id="MobiDB-lite"/>
    </source>
</evidence>
<protein>
    <submittedName>
        <fullName evidence="2">Uncharacterized protein</fullName>
    </submittedName>
</protein>
<comment type="caution">
    <text evidence="2">The sequence shown here is derived from an EMBL/GenBank/DDBJ whole genome shotgun (WGS) entry which is preliminary data.</text>
</comment>
<organism evidence="2 3">
    <name type="scientific">Diplodia intermedia</name>
    <dbReference type="NCBI Taxonomy" id="856260"/>
    <lineage>
        <taxon>Eukaryota</taxon>
        <taxon>Fungi</taxon>
        <taxon>Dikarya</taxon>
        <taxon>Ascomycota</taxon>
        <taxon>Pezizomycotina</taxon>
        <taxon>Dothideomycetes</taxon>
        <taxon>Dothideomycetes incertae sedis</taxon>
        <taxon>Botryosphaeriales</taxon>
        <taxon>Botryosphaeriaceae</taxon>
        <taxon>Diplodia</taxon>
    </lineage>
</organism>
<evidence type="ECO:0000313" key="3">
    <source>
        <dbReference type="Proteomes" id="UP001521184"/>
    </source>
</evidence>
<name>A0ABR3TCS5_9PEZI</name>
<gene>
    <name evidence="2" type="ORF">SLS58_009317</name>
</gene>
<proteinExistence type="predicted"/>
<accession>A0ABR3TCS5</accession>
<sequence>MADGKAASGWTDETKLVFLVHLFDSGAATIDWSKATLPPGKKMAAVKMMMKRLADSYRPQLDKLSAGGEADDEANNAKPARTLSKKAAPKGKTSVKDAEAAAKPDGDQHNDEVGQDSGKTATDTAKTRSRAPRVKATNSKVEEDEDGKRGRKKTRDC</sequence>
<dbReference type="EMBL" id="JAKEKT020000089">
    <property type="protein sequence ID" value="KAL1637371.1"/>
    <property type="molecule type" value="Genomic_DNA"/>
</dbReference>